<organism evidence="1 2">
    <name type="scientific">Pristionchus pacificus</name>
    <name type="common">Parasitic nematode worm</name>
    <dbReference type="NCBI Taxonomy" id="54126"/>
    <lineage>
        <taxon>Eukaryota</taxon>
        <taxon>Metazoa</taxon>
        <taxon>Ecdysozoa</taxon>
        <taxon>Nematoda</taxon>
        <taxon>Chromadorea</taxon>
        <taxon>Rhabditida</taxon>
        <taxon>Rhabditina</taxon>
        <taxon>Diplogasteromorpha</taxon>
        <taxon>Diplogasteroidea</taxon>
        <taxon>Neodiplogasteridae</taxon>
        <taxon>Pristionchus</taxon>
    </lineage>
</organism>
<reference evidence="1" key="2">
    <citation type="submission" date="2022-06" db="UniProtKB">
        <authorList>
            <consortium name="EnsemblMetazoa"/>
        </authorList>
    </citation>
    <scope>IDENTIFICATION</scope>
    <source>
        <strain evidence="1">PS312</strain>
    </source>
</reference>
<sequence>MALPTEHVLVIGGLSPIGIEITKALMMAGKKVYFTGNDERELEGLVERFNGRSPKYMCESATIDMTNLPDICKLWILCIPFHTVIVIPNSHDVESAYSEDINDIDMLPPLFLTTTVGPYLLIRKLIEQARARSDQNAEEIRFIFIANVNEFNTLLHWRKQGFDNFLKQDERELIGTKVTQNDLWKCIHLGLAMLSEYLHVSELHRVRSLTINNLLTINNTNCASAVIQIMENYPVYEHNRRNIFEPNRRPSLLAFLISYHELFNLWIGGVLNREFDNVPSEIQGQFCRDNYSYSLPIFAL</sequence>
<accession>A0A8R1YXG5</accession>
<accession>A0A2A6C4V0</accession>
<proteinExistence type="predicted"/>
<evidence type="ECO:0000313" key="1">
    <source>
        <dbReference type="EnsemblMetazoa" id="PPA40364.1"/>
    </source>
</evidence>
<name>A0A2A6C4V0_PRIPA</name>
<dbReference type="Gene3D" id="3.40.50.720">
    <property type="entry name" value="NAD(P)-binding Rossmann-like Domain"/>
    <property type="match status" value="1"/>
</dbReference>
<dbReference type="EnsemblMetazoa" id="PPA40364.1">
    <property type="protein sequence ID" value="PPA40364.1"/>
    <property type="gene ID" value="WBGene00278733"/>
</dbReference>
<dbReference type="InterPro" id="IPR036291">
    <property type="entry name" value="NAD(P)-bd_dom_sf"/>
</dbReference>
<reference evidence="2" key="1">
    <citation type="journal article" date="2008" name="Nat. Genet.">
        <title>The Pristionchus pacificus genome provides a unique perspective on nematode lifestyle and parasitism.</title>
        <authorList>
            <person name="Dieterich C."/>
            <person name="Clifton S.W."/>
            <person name="Schuster L.N."/>
            <person name="Chinwalla A."/>
            <person name="Delehaunty K."/>
            <person name="Dinkelacker I."/>
            <person name="Fulton L."/>
            <person name="Fulton R."/>
            <person name="Godfrey J."/>
            <person name="Minx P."/>
            <person name="Mitreva M."/>
            <person name="Roeseler W."/>
            <person name="Tian H."/>
            <person name="Witte H."/>
            <person name="Yang S.P."/>
            <person name="Wilson R.K."/>
            <person name="Sommer R.J."/>
        </authorList>
    </citation>
    <scope>NUCLEOTIDE SEQUENCE [LARGE SCALE GENOMIC DNA]</scope>
    <source>
        <strain evidence="2">PS312</strain>
    </source>
</reference>
<dbReference type="SUPFAM" id="SSF51735">
    <property type="entry name" value="NAD(P)-binding Rossmann-fold domains"/>
    <property type="match status" value="1"/>
</dbReference>
<gene>
    <name evidence="1" type="primary">WBGene00278733</name>
</gene>
<dbReference type="Proteomes" id="UP000005239">
    <property type="component" value="Unassembled WGS sequence"/>
</dbReference>
<protein>
    <submittedName>
        <fullName evidence="1">Uncharacterized protein</fullName>
    </submittedName>
</protein>
<dbReference type="AlphaFoldDB" id="A0A2A6C4V0"/>
<evidence type="ECO:0000313" key="2">
    <source>
        <dbReference type="Proteomes" id="UP000005239"/>
    </source>
</evidence>
<keyword evidence="2" id="KW-1185">Reference proteome</keyword>